<feature type="domain" description="Carboxymuconolactone decarboxylase-like" evidence="1">
    <location>
        <begin position="12"/>
        <end position="93"/>
    </location>
</feature>
<dbReference type="InterPro" id="IPR003779">
    <property type="entry name" value="CMD-like"/>
</dbReference>
<dbReference type="Pfam" id="PF02627">
    <property type="entry name" value="CMD"/>
    <property type="match status" value="1"/>
</dbReference>
<dbReference type="InterPro" id="IPR029032">
    <property type="entry name" value="AhpD-like"/>
</dbReference>
<name>A0A3A6PKK1_9BACL</name>
<dbReference type="Gene3D" id="1.20.1290.10">
    <property type="entry name" value="AhpD-like"/>
    <property type="match status" value="1"/>
</dbReference>
<dbReference type="GO" id="GO:0051920">
    <property type="term" value="F:peroxiredoxin activity"/>
    <property type="evidence" value="ECO:0007669"/>
    <property type="project" value="InterPro"/>
</dbReference>
<dbReference type="SUPFAM" id="SSF69118">
    <property type="entry name" value="AhpD-like"/>
    <property type="match status" value="1"/>
</dbReference>
<dbReference type="NCBIfam" id="TIGR00778">
    <property type="entry name" value="ahpD_dom"/>
    <property type="match status" value="1"/>
</dbReference>
<organism evidence="2 3">
    <name type="scientific">Paenibacillus pinisoli</name>
    <dbReference type="NCBI Taxonomy" id="1276110"/>
    <lineage>
        <taxon>Bacteria</taxon>
        <taxon>Bacillati</taxon>
        <taxon>Bacillota</taxon>
        <taxon>Bacilli</taxon>
        <taxon>Bacillales</taxon>
        <taxon>Paenibacillaceae</taxon>
        <taxon>Paenibacillus</taxon>
    </lineage>
</organism>
<proteinExistence type="predicted"/>
<evidence type="ECO:0000313" key="3">
    <source>
        <dbReference type="Proteomes" id="UP000267798"/>
    </source>
</evidence>
<dbReference type="OrthoDB" id="9801997at2"/>
<reference evidence="2 3" key="1">
    <citation type="submission" date="2018-09" db="EMBL/GenBank/DDBJ databases">
        <title>Paenibacillus aracenensis nov. sp. isolated from a cave in southern Spain.</title>
        <authorList>
            <person name="Jurado V."/>
            <person name="Gutierrez-Patricio S."/>
            <person name="Gonzalez-Pimentel J.L."/>
            <person name="Miller A.Z."/>
            <person name="Laiz L."/>
            <person name="Saiz-Jimenez C."/>
        </authorList>
    </citation>
    <scope>NUCLEOTIDE SEQUENCE [LARGE SCALE GENOMIC DNA]</scope>
    <source>
        <strain evidence="2 3">JCM 19203</strain>
    </source>
</reference>
<dbReference type="RefSeq" id="WP_120114266.1">
    <property type="nucleotide sequence ID" value="NZ_QXQB01000008.1"/>
</dbReference>
<dbReference type="PANTHER" id="PTHR34846">
    <property type="entry name" value="4-CARBOXYMUCONOLACTONE DECARBOXYLASE FAMILY PROTEIN (AFU_ORTHOLOGUE AFUA_6G11590)"/>
    <property type="match status" value="1"/>
</dbReference>
<accession>A0A3A6PKK1</accession>
<comment type="caution">
    <text evidence="2">The sequence shown here is derived from an EMBL/GenBank/DDBJ whole genome shotgun (WGS) entry which is preliminary data.</text>
</comment>
<sequence length="145" mass="16237">MSTRINMQQVNPEAYAAMYGMEKFVRASSLEKTIIELVKIRASQINGCAFCINMHTKDARSQGETEQRIYALSAWRDTPYFTEKEQAALALTEAVTLISTNHVPGDVYEEAAKHFGDKALSELIMAIITINSWNRIAISTGMMPE</sequence>
<dbReference type="Proteomes" id="UP000267798">
    <property type="component" value="Unassembled WGS sequence"/>
</dbReference>
<dbReference type="EMBL" id="QXQB01000008">
    <property type="protein sequence ID" value="RJX36871.1"/>
    <property type="molecule type" value="Genomic_DNA"/>
</dbReference>
<dbReference type="InterPro" id="IPR004675">
    <property type="entry name" value="AhpD_core"/>
</dbReference>
<dbReference type="AlphaFoldDB" id="A0A3A6PKK1"/>
<keyword evidence="3" id="KW-1185">Reference proteome</keyword>
<gene>
    <name evidence="2" type="ORF">D3P09_25505</name>
</gene>
<evidence type="ECO:0000313" key="2">
    <source>
        <dbReference type="EMBL" id="RJX36871.1"/>
    </source>
</evidence>
<dbReference type="PANTHER" id="PTHR34846:SF10">
    <property type="entry name" value="CYTOPLASMIC PROTEIN"/>
    <property type="match status" value="1"/>
</dbReference>
<evidence type="ECO:0000259" key="1">
    <source>
        <dbReference type="Pfam" id="PF02627"/>
    </source>
</evidence>
<protein>
    <submittedName>
        <fullName evidence="2">Carboxymuconolactone decarboxylase family protein</fullName>
    </submittedName>
</protein>